<comment type="similarity">
    <text evidence="1">Belongs to the YciI family.</text>
</comment>
<name>A0A537LFK3_9BACT</name>
<accession>A0A537LFK3</accession>
<evidence type="ECO:0000313" key="3">
    <source>
        <dbReference type="EMBL" id="TMJ06765.1"/>
    </source>
</evidence>
<comment type="caution">
    <text evidence="3">The sequence shown here is derived from an EMBL/GenBank/DDBJ whole genome shotgun (WGS) entry which is preliminary data.</text>
</comment>
<sequence>MKNYVLIYYGEPKFKSHEDGAKYMEKWRAWAGRFGKALVNPVVPFKGVKAVSSGGVSDNNSSNRLTGYSVVQADSMDAAIEMAKGCPHLEHGTVDVAEAMEMNH</sequence>
<protein>
    <recommendedName>
        <fullName evidence="2">YCII-related domain-containing protein</fullName>
    </recommendedName>
</protein>
<dbReference type="AlphaFoldDB" id="A0A537LFK3"/>
<proteinExistence type="inferred from homology"/>
<dbReference type="InterPro" id="IPR011008">
    <property type="entry name" value="Dimeric_a/b-barrel"/>
</dbReference>
<dbReference type="EMBL" id="VBAI01000314">
    <property type="protein sequence ID" value="TMJ06765.1"/>
    <property type="molecule type" value="Genomic_DNA"/>
</dbReference>
<reference evidence="3 4" key="1">
    <citation type="journal article" date="2019" name="Nat. Microbiol.">
        <title>Mediterranean grassland soil C-N compound turnover is dependent on rainfall and depth, and is mediated by genomically divergent microorganisms.</title>
        <authorList>
            <person name="Diamond S."/>
            <person name="Andeer P.F."/>
            <person name="Li Z."/>
            <person name="Crits-Christoph A."/>
            <person name="Burstein D."/>
            <person name="Anantharaman K."/>
            <person name="Lane K.R."/>
            <person name="Thomas B.C."/>
            <person name="Pan C."/>
            <person name="Northen T.R."/>
            <person name="Banfield J.F."/>
        </authorList>
    </citation>
    <scope>NUCLEOTIDE SEQUENCE [LARGE SCALE GENOMIC DNA]</scope>
    <source>
        <strain evidence="3">NP_1</strain>
    </source>
</reference>
<organism evidence="3 4">
    <name type="scientific">Candidatus Segetimicrobium genomatis</name>
    <dbReference type="NCBI Taxonomy" id="2569760"/>
    <lineage>
        <taxon>Bacteria</taxon>
        <taxon>Bacillati</taxon>
        <taxon>Candidatus Sysuimicrobiota</taxon>
        <taxon>Candidatus Sysuimicrobiia</taxon>
        <taxon>Candidatus Sysuimicrobiales</taxon>
        <taxon>Candidatus Segetimicrobiaceae</taxon>
        <taxon>Candidatus Segetimicrobium</taxon>
    </lineage>
</organism>
<gene>
    <name evidence="3" type="ORF">E6G98_14265</name>
</gene>
<dbReference type="InterPro" id="IPR005545">
    <property type="entry name" value="YCII"/>
</dbReference>
<evidence type="ECO:0000256" key="1">
    <source>
        <dbReference type="ARBA" id="ARBA00007689"/>
    </source>
</evidence>
<dbReference type="SUPFAM" id="SSF54909">
    <property type="entry name" value="Dimeric alpha+beta barrel"/>
    <property type="match status" value="1"/>
</dbReference>
<feature type="domain" description="YCII-related" evidence="2">
    <location>
        <begin position="54"/>
        <end position="102"/>
    </location>
</feature>
<dbReference type="Pfam" id="PF03795">
    <property type="entry name" value="YCII"/>
    <property type="match status" value="1"/>
</dbReference>
<evidence type="ECO:0000259" key="2">
    <source>
        <dbReference type="Pfam" id="PF03795"/>
    </source>
</evidence>
<dbReference type="Proteomes" id="UP000315217">
    <property type="component" value="Unassembled WGS sequence"/>
</dbReference>
<dbReference type="Gene3D" id="3.30.70.1060">
    <property type="entry name" value="Dimeric alpha+beta barrel"/>
    <property type="match status" value="1"/>
</dbReference>
<evidence type="ECO:0000313" key="4">
    <source>
        <dbReference type="Proteomes" id="UP000315217"/>
    </source>
</evidence>